<organism evidence="5 6">
    <name type="scientific">Palleronia marisminoris</name>
    <dbReference type="NCBI Taxonomy" id="315423"/>
    <lineage>
        <taxon>Bacteria</taxon>
        <taxon>Pseudomonadati</taxon>
        <taxon>Pseudomonadota</taxon>
        <taxon>Alphaproteobacteria</taxon>
        <taxon>Rhodobacterales</taxon>
        <taxon>Roseobacteraceae</taxon>
        <taxon>Palleronia</taxon>
    </lineage>
</organism>
<protein>
    <submittedName>
        <fullName evidence="5">Regulatory protein PchR</fullName>
    </submittedName>
</protein>
<name>A0A1Y5TTX9_9RHOB</name>
<proteinExistence type="predicted"/>
<dbReference type="GO" id="GO:0003700">
    <property type="term" value="F:DNA-binding transcription factor activity"/>
    <property type="evidence" value="ECO:0007669"/>
    <property type="project" value="InterPro"/>
</dbReference>
<dbReference type="SMART" id="SM00342">
    <property type="entry name" value="HTH_ARAC"/>
    <property type="match status" value="1"/>
</dbReference>
<dbReference type="STRING" id="315423.SAMN04488020_11727"/>
<accession>A0A1Y5TTX9</accession>
<sequence length="357" mass="38598">MTLDPAVTQTPPEVGSGFTRVPKLVRIGNPSVLEGGTYWPELCPYFSNPAYRRLRYNILEGAPASVDGAHLSLRGAARVDSLDLAFIADRYAAALSIAGNGLPDYCLTLVRKGGLVCTGLPGADDLRVGPDTGLIYRGQPGTTLTASGSHERFAIWIPAAMLRTRLSALLGEPVLDDIEFVPLFEWDAPATKSLRGLVSMLVDEFCEARGVLSLEVAARSFVDLFLYTLLRSVPHRHSHLLDRPASPVLPATVRRAEAYIAAHLEDPIALHEVAVAAGCSVRSLQAAFQRFREATPLQVIHAARLRAARAALLDALPGTTVTTVAMRYGFTNPGRFAGRFKRTYGVSPAELLRRGDM</sequence>
<dbReference type="PROSITE" id="PS01124">
    <property type="entry name" value="HTH_ARAC_FAMILY_2"/>
    <property type="match status" value="1"/>
</dbReference>
<dbReference type="GO" id="GO:0043565">
    <property type="term" value="F:sequence-specific DNA binding"/>
    <property type="evidence" value="ECO:0007669"/>
    <property type="project" value="InterPro"/>
</dbReference>
<feature type="domain" description="HTH araC/xylS-type" evidence="4">
    <location>
        <begin position="254"/>
        <end position="354"/>
    </location>
</feature>
<dbReference type="Gene3D" id="1.10.10.60">
    <property type="entry name" value="Homeodomain-like"/>
    <property type="match status" value="1"/>
</dbReference>
<dbReference type="AlphaFoldDB" id="A0A1Y5TTX9"/>
<evidence type="ECO:0000313" key="6">
    <source>
        <dbReference type="Proteomes" id="UP000193870"/>
    </source>
</evidence>
<gene>
    <name evidence="5" type="primary">pchR</name>
    <name evidence="5" type="ORF">PAM7066_03529</name>
</gene>
<dbReference type="PANTHER" id="PTHR46796">
    <property type="entry name" value="HTH-TYPE TRANSCRIPTIONAL ACTIVATOR RHAS-RELATED"/>
    <property type="match status" value="1"/>
</dbReference>
<evidence type="ECO:0000256" key="3">
    <source>
        <dbReference type="ARBA" id="ARBA00023163"/>
    </source>
</evidence>
<dbReference type="EMBL" id="FWFV01000016">
    <property type="protein sequence ID" value="SLN69611.1"/>
    <property type="molecule type" value="Genomic_DNA"/>
</dbReference>
<dbReference type="OrthoDB" id="9802263at2"/>
<evidence type="ECO:0000256" key="2">
    <source>
        <dbReference type="ARBA" id="ARBA00023125"/>
    </source>
</evidence>
<dbReference type="InterPro" id="IPR009057">
    <property type="entry name" value="Homeodomain-like_sf"/>
</dbReference>
<dbReference type="RefSeq" id="WP_085855479.1">
    <property type="nucleotide sequence ID" value="NZ_FOPF01000017.1"/>
</dbReference>
<keyword evidence="3" id="KW-0804">Transcription</keyword>
<dbReference type="PROSITE" id="PS00041">
    <property type="entry name" value="HTH_ARAC_FAMILY_1"/>
    <property type="match status" value="1"/>
</dbReference>
<evidence type="ECO:0000259" key="4">
    <source>
        <dbReference type="PROSITE" id="PS01124"/>
    </source>
</evidence>
<dbReference type="InterPro" id="IPR020449">
    <property type="entry name" value="Tscrpt_reg_AraC-type_HTH"/>
</dbReference>
<keyword evidence="6" id="KW-1185">Reference proteome</keyword>
<dbReference type="SUPFAM" id="SSF46689">
    <property type="entry name" value="Homeodomain-like"/>
    <property type="match status" value="2"/>
</dbReference>
<evidence type="ECO:0000256" key="1">
    <source>
        <dbReference type="ARBA" id="ARBA00023015"/>
    </source>
</evidence>
<dbReference type="InterPro" id="IPR018060">
    <property type="entry name" value="HTH_AraC"/>
</dbReference>
<dbReference type="Proteomes" id="UP000193870">
    <property type="component" value="Unassembled WGS sequence"/>
</dbReference>
<dbReference type="PANTHER" id="PTHR46796:SF6">
    <property type="entry name" value="ARAC SUBFAMILY"/>
    <property type="match status" value="1"/>
</dbReference>
<keyword evidence="2" id="KW-0238">DNA-binding</keyword>
<dbReference type="Pfam" id="PF12833">
    <property type="entry name" value="HTH_18"/>
    <property type="match status" value="1"/>
</dbReference>
<reference evidence="5 6" key="1">
    <citation type="submission" date="2017-03" db="EMBL/GenBank/DDBJ databases">
        <authorList>
            <person name="Afonso C.L."/>
            <person name="Miller P.J."/>
            <person name="Scott M.A."/>
            <person name="Spackman E."/>
            <person name="Goraichik I."/>
            <person name="Dimitrov K.M."/>
            <person name="Suarez D.L."/>
            <person name="Swayne D.E."/>
        </authorList>
    </citation>
    <scope>NUCLEOTIDE SEQUENCE [LARGE SCALE GENOMIC DNA]</scope>
    <source>
        <strain evidence="5 6">CECT 7066</strain>
    </source>
</reference>
<keyword evidence="1" id="KW-0805">Transcription regulation</keyword>
<dbReference type="InterPro" id="IPR050204">
    <property type="entry name" value="AraC_XylS_family_regulators"/>
</dbReference>
<dbReference type="Pfam" id="PF14525">
    <property type="entry name" value="AraC_binding_2"/>
    <property type="match status" value="1"/>
</dbReference>
<dbReference type="InterPro" id="IPR035418">
    <property type="entry name" value="AraC-bd_2"/>
</dbReference>
<dbReference type="PRINTS" id="PR00032">
    <property type="entry name" value="HTHARAC"/>
</dbReference>
<evidence type="ECO:0000313" key="5">
    <source>
        <dbReference type="EMBL" id="SLN69611.1"/>
    </source>
</evidence>
<dbReference type="InterPro" id="IPR018062">
    <property type="entry name" value="HTH_AraC-typ_CS"/>
</dbReference>